<dbReference type="InterPro" id="IPR011009">
    <property type="entry name" value="Kinase-like_dom_sf"/>
</dbReference>
<reference evidence="1" key="1">
    <citation type="submission" date="2020-05" db="EMBL/GenBank/DDBJ databases">
        <authorList>
            <person name="Chiriac C."/>
            <person name="Salcher M."/>
            <person name="Ghai R."/>
            <person name="Kavagutti S V."/>
        </authorList>
    </citation>
    <scope>NUCLEOTIDE SEQUENCE</scope>
</reference>
<proteinExistence type="predicted"/>
<dbReference type="SUPFAM" id="SSF56112">
    <property type="entry name" value="Protein kinase-like (PK-like)"/>
    <property type="match status" value="1"/>
</dbReference>
<gene>
    <name evidence="1" type="ORF">UFOVP1118_2</name>
</gene>
<protein>
    <submittedName>
        <fullName evidence="1">Uncharacterized protein</fullName>
    </submittedName>
</protein>
<accession>A0A6J5QUE1</accession>
<dbReference type="EMBL" id="LR797073">
    <property type="protein sequence ID" value="CAB4185011.1"/>
    <property type="molecule type" value="Genomic_DNA"/>
</dbReference>
<sequence length="106" mass="12339">MSEVKRYSLTLHKVKGKFKSPEFERDNGEWVKFDDYARLKAEVERLNTLCKQVMSQHSDISCENIMLRKAGDAVIADLEHFTKSGWFDKCKSVKRWNAAKDGKLLK</sequence>
<name>A0A6J5QUE1_9CAUD</name>
<organism evidence="1">
    <name type="scientific">uncultured Caudovirales phage</name>
    <dbReference type="NCBI Taxonomy" id="2100421"/>
    <lineage>
        <taxon>Viruses</taxon>
        <taxon>Duplodnaviria</taxon>
        <taxon>Heunggongvirae</taxon>
        <taxon>Uroviricota</taxon>
        <taxon>Caudoviricetes</taxon>
        <taxon>Peduoviridae</taxon>
        <taxon>Maltschvirus</taxon>
        <taxon>Maltschvirus maltsch</taxon>
    </lineage>
</organism>
<evidence type="ECO:0000313" key="1">
    <source>
        <dbReference type="EMBL" id="CAB4185011.1"/>
    </source>
</evidence>